<dbReference type="InterPro" id="IPR008969">
    <property type="entry name" value="CarboxyPept-like_regulatory"/>
</dbReference>
<dbReference type="Proteomes" id="UP001172082">
    <property type="component" value="Unassembled WGS sequence"/>
</dbReference>
<evidence type="ECO:0000256" key="2">
    <source>
        <dbReference type="ARBA" id="ARBA00022448"/>
    </source>
</evidence>
<name>A0ABT8KGS6_9BACT</name>
<dbReference type="PANTHER" id="PTHR30069:SF29">
    <property type="entry name" value="HEMOGLOBIN AND HEMOGLOBIN-HAPTOGLOBIN-BINDING PROTEIN 1-RELATED"/>
    <property type="match status" value="1"/>
</dbReference>
<protein>
    <submittedName>
        <fullName evidence="9">Carboxypeptidase-like regulatory domain-containing protein</fullName>
    </submittedName>
</protein>
<comment type="subcellular location">
    <subcellularLocation>
        <location evidence="1">Cell outer membrane</location>
        <topology evidence="1">Multi-pass membrane protein</topology>
    </subcellularLocation>
</comment>
<evidence type="ECO:0000256" key="7">
    <source>
        <dbReference type="ARBA" id="ARBA00023237"/>
    </source>
</evidence>
<keyword evidence="4" id="KW-0812">Transmembrane</keyword>
<dbReference type="Gene3D" id="2.40.170.20">
    <property type="entry name" value="TonB-dependent receptor, beta-barrel domain"/>
    <property type="match status" value="1"/>
</dbReference>
<dbReference type="SUPFAM" id="SSF49464">
    <property type="entry name" value="Carboxypeptidase regulatory domain-like"/>
    <property type="match status" value="1"/>
</dbReference>
<comment type="caution">
    <text evidence="9">The sequence shown here is derived from an EMBL/GenBank/DDBJ whole genome shotgun (WGS) entry which is preliminary data.</text>
</comment>
<accession>A0ABT8KGS6</accession>
<evidence type="ECO:0000313" key="10">
    <source>
        <dbReference type="Proteomes" id="UP001172082"/>
    </source>
</evidence>
<dbReference type="InterPro" id="IPR032508">
    <property type="entry name" value="FecR_C"/>
</dbReference>
<dbReference type="Gene3D" id="2.170.130.10">
    <property type="entry name" value="TonB-dependent receptor, plug domain"/>
    <property type="match status" value="1"/>
</dbReference>
<sequence length="910" mass="103897">MHRLKLLLISLGFFIISISANAQINRELKVSESFSEVSLVSVLKKIKSKYKVRFAFDNQLLQHIKITEKFHNESIEKVVQRLLVNTNLDYEIFKRAIIIKPSNQPITTKQLRKYQPLNVTGIVRDKQTGESLPYSNIFIKGTEVGATSNVDGHFSLLNIPSDTCTLVVNYLGYQRKEIRLKDFQKKSHVEVNLESSAELLEEVVVEDQESQTLNAGQDVSRASINLQKLSSLPNMGEKDILRTLQLLPGISATDETSAGLTIRGSSPDQNLILFDAFSLYHVDHFYGIFSAFNSEAVKSVKVYKGGFEPKYGGRTSSVVDITGKSGNLYKPSIGVGLNMISGNLTLELPIGNNSSLLVAARRSYTDIIQSKFYKNLFDKVIINNIYDVDDEQIGFDDIEPAFHFFDLNTKLTFRPSYRDVVAFSLYHGRDKLNINTEERFKFEVENVRVFDQNLFTSENVAKWGNIGFGTKWSRQWSDQFYSNLNVGYSDFFNKNDYRWEILYNLDRERGSIGEDFLQNNDVSDFTVRLDNEWLINQKTKFSFGTEVILNKVKLYSFSNFEDGSSEESEYSEQGRQLAFYIQNTLTPSRNFSLTFGLRSNFYKLNDYVFNNIPVDETNASQRFFEPRVQLMYNLSKRTKFKASWGLNNQVINRINSNETGAPNIWFLSDGRYLPYLSSEHFIAGFQYEANNFLIDIEGYYKDTDGITRTYGNVIGLESSIYGNGTSISKGIDFLLQKKTGKHTGWISYSLSKVDNSFPELNFGEAFPANEDQRHEIKVVNMFSLGKWDLSSTFVYGSGKPYSDPRGINTVPSDSIYIDYVPILNINQERLPAYHRLDLSAAYNFKLGGGKAQAGLSIYNLYGRENIKYKRFTLLDFDPQTLEPLNAPIYFPASDVKLLGFTPTLFFNIKF</sequence>
<feature type="domain" description="Secretin/TonB short N-terminal" evidence="8">
    <location>
        <begin position="52"/>
        <end position="102"/>
    </location>
</feature>
<keyword evidence="3" id="KW-1134">Transmembrane beta strand</keyword>
<evidence type="ECO:0000256" key="4">
    <source>
        <dbReference type="ARBA" id="ARBA00022692"/>
    </source>
</evidence>
<dbReference type="Gene3D" id="2.60.40.1120">
    <property type="entry name" value="Carboxypeptidase-like, regulatory domain"/>
    <property type="match status" value="1"/>
</dbReference>
<dbReference type="RefSeq" id="WP_346749944.1">
    <property type="nucleotide sequence ID" value="NZ_JAUJEA010000001.1"/>
</dbReference>
<keyword evidence="6" id="KW-0472">Membrane</keyword>
<organism evidence="9 10">
    <name type="scientific">Splendidivirga corallicola</name>
    <dbReference type="NCBI Taxonomy" id="3051826"/>
    <lineage>
        <taxon>Bacteria</taxon>
        <taxon>Pseudomonadati</taxon>
        <taxon>Bacteroidota</taxon>
        <taxon>Cytophagia</taxon>
        <taxon>Cytophagales</taxon>
        <taxon>Splendidivirgaceae</taxon>
        <taxon>Splendidivirga</taxon>
    </lineage>
</organism>
<dbReference type="Pfam" id="PF13715">
    <property type="entry name" value="CarbopepD_reg_2"/>
    <property type="match status" value="1"/>
</dbReference>
<keyword evidence="10" id="KW-1185">Reference proteome</keyword>
<evidence type="ECO:0000256" key="1">
    <source>
        <dbReference type="ARBA" id="ARBA00004571"/>
    </source>
</evidence>
<evidence type="ECO:0000256" key="5">
    <source>
        <dbReference type="ARBA" id="ARBA00022729"/>
    </source>
</evidence>
<dbReference type="Pfam" id="PF16344">
    <property type="entry name" value="FecR_C"/>
    <property type="match status" value="1"/>
</dbReference>
<dbReference type="InterPro" id="IPR037066">
    <property type="entry name" value="Plug_dom_sf"/>
</dbReference>
<dbReference type="InterPro" id="IPR011662">
    <property type="entry name" value="Secretin/TonB_short_N"/>
</dbReference>
<dbReference type="EMBL" id="JAUJEA010000001">
    <property type="protein sequence ID" value="MDN5199914.1"/>
    <property type="molecule type" value="Genomic_DNA"/>
</dbReference>
<dbReference type="InterPro" id="IPR036942">
    <property type="entry name" value="Beta-barrel_TonB_sf"/>
</dbReference>
<keyword evidence="7" id="KW-0998">Cell outer membrane</keyword>
<gene>
    <name evidence="9" type="ORF">QQ008_01035</name>
</gene>
<evidence type="ECO:0000256" key="3">
    <source>
        <dbReference type="ARBA" id="ARBA00022452"/>
    </source>
</evidence>
<keyword evidence="5" id="KW-0732">Signal</keyword>
<dbReference type="PANTHER" id="PTHR30069">
    <property type="entry name" value="TONB-DEPENDENT OUTER MEMBRANE RECEPTOR"/>
    <property type="match status" value="1"/>
</dbReference>
<evidence type="ECO:0000256" key="6">
    <source>
        <dbReference type="ARBA" id="ARBA00023136"/>
    </source>
</evidence>
<dbReference type="InterPro" id="IPR039426">
    <property type="entry name" value="TonB-dep_rcpt-like"/>
</dbReference>
<proteinExistence type="predicted"/>
<keyword evidence="2" id="KW-0813">Transport</keyword>
<dbReference type="SUPFAM" id="SSF56935">
    <property type="entry name" value="Porins"/>
    <property type="match status" value="1"/>
</dbReference>
<evidence type="ECO:0000313" key="9">
    <source>
        <dbReference type="EMBL" id="MDN5199914.1"/>
    </source>
</evidence>
<dbReference type="Gene3D" id="3.55.50.30">
    <property type="match status" value="1"/>
</dbReference>
<dbReference type="SMART" id="SM00965">
    <property type="entry name" value="STN"/>
    <property type="match status" value="1"/>
</dbReference>
<dbReference type="Pfam" id="PF07715">
    <property type="entry name" value="Plug"/>
    <property type="match status" value="1"/>
</dbReference>
<evidence type="ECO:0000259" key="8">
    <source>
        <dbReference type="SMART" id="SM00965"/>
    </source>
</evidence>
<dbReference type="InterPro" id="IPR012910">
    <property type="entry name" value="Plug_dom"/>
</dbReference>
<reference evidence="9" key="1">
    <citation type="submission" date="2023-06" db="EMBL/GenBank/DDBJ databases">
        <title>Genomic of Parafulvivirga corallium.</title>
        <authorList>
            <person name="Wang G."/>
        </authorList>
    </citation>
    <scope>NUCLEOTIDE SEQUENCE</scope>
    <source>
        <strain evidence="9">BMA10</strain>
    </source>
</reference>